<organism evidence="1 2">
    <name type="scientific">Puccinia striiformis f. sp. tritici</name>
    <dbReference type="NCBI Taxonomy" id="168172"/>
    <lineage>
        <taxon>Eukaryota</taxon>
        <taxon>Fungi</taxon>
        <taxon>Dikarya</taxon>
        <taxon>Basidiomycota</taxon>
        <taxon>Pucciniomycotina</taxon>
        <taxon>Pucciniomycetes</taxon>
        <taxon>Pucciniales</taxon>
        <taxon>Pucciniaceae</taxon>
        <taxon>Puccinia</taxon>
    </lineage>
</organism>
<protein>
    <submittedName>
        <fullName evidence="1">Uncharacterized protein</fullName>
    </submittedName>
</protein>
<dbReference type="EMBL" id="CM045871">
    <property type="protein sequence ID" value="KAI7952115.1"/>
    <property type="molecule type" value="Genomic_DNA"/>
</dbReference>
<reference evidence="2" key="1">
    <citation type="journal article" date="2018" name="BMC Genomics">
        <title>Genomic insights into host adaptation between the wheat stripe rust pathogen (Puccinia striiformis f. sp. tritici) and the barley stripe rust pathogen (Puccinia striiformis f. sp. hordei).</title>
        <authorList>
            <person name="Xia C."/>
            <person name="Wang M."/>
            <person name="Yin C."/>
            <person name="Cornejo O.E."/>
            <person name="Hulbert S.H."/>
            <person name="Chen X."/>
        </authorList>
    </citation>
    <scope>NUCLEOTIDE SEQUENCE [LARGE SCALE GENOMIC DNA]</scope>
    <source>
        <strain evidence="2">93-210</strain>
    </source>
</reference>
<reference evidence="1 2" key="3">
    <citation type="journal article" date="2022" name="Microbiol. Spectr.">
        <title>Folding features and dynamics of 3D genome architecture in plant fungal pathogens.</title>
        <authorList>
            <person name="Xia C."/>
        </authorList>
    </citation>
    <scope>NUCLEOTIDE SEQUENCE [LARGE SCALE GENOMIC DNA]</scope>
    <source>
        <strain evidence="1 2">93-210</strain>
    </source>
</reference>
<reference evidence="2" key="2">
    <citation type="journal article" date="2018" name="Mol. Plant Microbe Interact.">
        <title>Genome sequence resources for the wheat stripe rust pathogen (Puccinia striiformis f. sp. tritici) and the barley stripe rust pathogen (Puccinia striiformis f. sp. hordei).</title>
        <authorList>
            <person name="Xia C."/>
            <person name="Wang M."/>
            <person name="Yin C."/>
            <person name="Cornejo O.E."/>
            <person name="Hulbert S.H."/>
            <person name="Chen X."/>
        </authorList>
    </citation>
    <scope>NUCLEOTIDE SEQUENCE [LARGE SCALE GENOMIC DNA]</scope>
    <source>
        <strain evidence="2">93-210</strain>
    </source>
</reference>
<evidence type="ECO:0000313" key="2">
    <source>
        <dbReference type="Proteomes" id="UP001060170"/>
    </source>
</evidence>
<evidence type="ECO:0000313" key="1">
    <source>
        <dbReference type="EMBL" id="KAI7952115.1"/>
    </source>
</evidence>
<proteinExistence type="predicted"/>
<sequence>MDTNPPAVLREANGSLCNAQTYGWQSGIRDRPGLQTQGKYETHAAIFDISTPSYLPCVRFPHADSQSQRGKSILQAMHVRQQKQVRAHFSLIGLIVLLTSGQEMAKGDRDMSTPTIVRRPRLWFIFSKGQMRGFKNENHSQKKDVESSREVQISGRARS</sequence>
<accession>A0ACC0EG86</accession>
<keyword evidence="2" id="KW-1185">Reference proteome</keyword>
<name>A0ACC0EG86_9BASI</name>
<dbReference type="Proteomes" id="UP001060170">
    <property type="component" value="Chromosome 7"/>
</dbReference>
<comment type="caution">
    <text evidence="1">The sequence shown here is derived from an EMBL/GenBank/DDBJ whole genome shotgun (WGS) entry which is preliminary data.</text>
</comment>
<gene>
    <name evidence="1" type="ORF">MJO28_007799</name>
</gene>